<dbReference type="Pfam" id="PF02872">
    <property type="entry name" value="5_nucleotid_C"/>
    <property type="match status" value="1"/>
</dbReference>
<comment type="similarity">
    <text evidence="1">Belongs to the 5'-nucleotidase family.</text>
</comment>
<dbReference type="PANTHER" id="PTHR11575">
    <property type="entry name" value="5'-NUCLEOTIDASE-RELATED"/>
    <property type="match status" value="1"/>
</dbReference>
<keyword evidence="1 3" id="KW-0378">Hydrolase</keyword>
<evidence type="ECO:0000256" key="1">
    <source>
        <dbReference type="RuleBase" id="RU362119"/>
    </source>
</evidence>
<comment type="caution">
    <text evidence="3">The sequence shown here is derived from an EMBL/GenBank/DDBJ whole genome shotgun (WGS) entry which is preliminary data.</text>
</comment>
<reference evidence="3 4" key="1">
    <citation type="journal article" date="2020" name="Syst. Appl. Microbiol.">
        <title>Alienimonas chondri sp. nov., a novel planctomycete isolated from the biofilm of the red alga Chondrus crispus.</title>
        <authorList>
            <person name="Vitorino I."/>
            <person name="Albuquerque L."/>
            <person name="Wiegand S."/>
            <person name="Kallscheuer N."/>
            <person name="da Costa M.S."/>
            <person name="Lobo-da-Cunha A."/>
            <person name="Jogler C."/>
            <person name="Lage O.M."/>
        </authorList>
    </citation>
    <scope>NUCLEOTIDE SEQUENCE [LARGE SCALE GENOMIC DNA]</scope>
    <source>
        <strain evidence="3 4">LzC2</strain>
    </source>
</reference>
<dbReference type="EC" id="3.1.3.-" evidence="3"/>
<keyword evidence="1" id="KW-0547">Nucleotide-binding</keyword>
<dbReference type="PANTHER" id="PTHR11575:SF24">
    <property type="entry name" value="5'-NUCLEOTIDASE"/>
    <property type="match status" value="1"/>
</dbReference>
<sequence>MAPILSAVPAGLAADAEPASDGVRTLSIAYVNDIHAQLEPHPELFWNEHTDERVRGAGGLSRIKTAFDRLAETRPHLLRIDGGDTFQGSGPGAWTEGGVMVRPMNALGIDYAIPGNWSVAYGTERLLDLSKRLNYPLLSANIYDAATGELAFEPYRVEEVNGVRVGLIGFTDPDVPTRQPPYMSEGLSFRGREVLQPAIDKLTAGQDVEGGPVDVVVLITHIGLMKSVELAETLRGVDVLLSSDTHERTYEPIVRGETWVVEAGAFGSLMGVLDLSVKDGQIVDRRWELLELRAEAFLEDPAVKTIVEEELAPHRDRMDREIGRTEVWLERYNVMSSPLDRMIADAIREEADAEIGLSNGYRFAPPTAPGPVTEGDLWNWLPTPLPLKIGGATGAQLKAYWESEFENVFSSDPDRLFGGWLARPSTNVHVDFNSTAPAGERLIGVSVDGEPLEEDRVYKIAAGARDGQPEDQIHRVKQCRNVRTVEATTHTAVERFLKNISPVTGTGESPLHCVVRPDVLRSQFMNPKFHALAEGEQGPKQNRNR</sequence>
<dbReference type="PRINTS" id="PR01607">
    <property type="entry name" value="APYRASEFAMLY"/>
</dbReference>
<dbReference type="InterPro" id="IPR008334">
    <property type="entry name" value="5'-Nucleotdase_C"/>
</dbReference>
<feature type="domain" description="5'-Nucleotidase C-terminal" evidence="2">
    <location>
        <begin position="333"/>
        <end position="461"/>
    </location>
</feature>
<name>A0ABX1VES7_9PLAN</name>
<dbReference type="Gene3D" id="3.60.21.10">
    <property type="match status" value="1"/>
</dbReference>
<accession>A0ABX1VES7</accession>
<keyword evidence="4" id="KW-1185">Reference proteome</keyword>
<protein>
    <submittedName>
        <fullName evidence="3">Mannosylglucosyl-3-phosphoglycerate phosphatase</fullName>
        <ecNumber evidence="3">3.1.3.-</ecNumber>
    </submittedName>
</protein>
<dbReference type="InterPro" id="IPR006179">
    <property type="entry name" value="5_nucleotidase/apyrase"/>
</dbReference>
<dbReference type="SUPFAM" id="SSF55816">
    <property type="entry name" value="5'-nucleotidase (syn. UDP-sugar hydrolase), C-terminal domain"/>
    <property type="match status" value="1"/>
</dbReference>
<proteinExistence type="inferred from homology"/>
<dbReference type="SUPFAM" id="SSF56300">
    <property type="entry name" value="Metallo-dependent phosphatases"/>
    <property type="match status" value="1"/>
</dbReference>
<gene>
    <name evidence="3" type="primary">mggB</name>
    <name evidence="3" type="ORF">LzC2_20030</name>
</gene>
<evidence type="ECO:0000313" key="3">
    <source>
        <dbReference type="EMBL" id="NNJ25926.1"/>
    </source>
</evidence>
<dbReference type="InterPro" id="IPR036907">
    <property type="entry name" value="5'-Nucleotdase_C_sf"/>
</dbReference>
<evidence type="ECO:0000259" key="2">
    <source>
        <dbReference type="Pfam" id="PF02872"/>
    </source>
</evidence>
<organism evidence="3 4">
    <name type="scientific">Alienimonas chondri</name>
    <dbReference type="NCBI Taxonomy" id="2681879"/>
    <lineage>
        <taxon>Bacteria</taxon>
        <taxon>Pseudomonadati</taxon>
        <taxon>Planctomycetota</taxon>
        <taxon>Planctomycetia</taxon>
        <taxon>Planctomycetales</taxon>
        <taxon>Planctomycetaceae</taxon>
        <taxon>Alienimonas</taxon>
    </lineage>
</organism>
<dbReference type="InterPro" id="IPR029052">
    <property type="entry name" value="Metallo-depent_PP-like"/>
</dbReference>
<dbReference type="EMBL" id="WTPX01000054">
    <property type="protein sequence ID" value="NNJ25926.1"/>
    <property type="molecule type" value="Genomic_DNA"/>
</dbReference>
<evidence type="ECO:0000313" key="4">
    <source>
        <dbReference type="Proteomes" id="UP000609651"/>
    </source>
</evidence>
<dbReference type="Gene3D" id="3.90.780.10">
    <property type="entry name" value="5'-Nucleotidase, C-terminal domain"/>
    <property type="match status" value="1"/>
</dbReference>
<dbReference type="GO" id="GO:0016787">
    <property type="term" value="F:hydrolase activity"/>
    <property type="evidence" value="ECO:0007669"/>
    <property type="project" value="UniProtKB-KW"/>
</dbReference>
<dbReference type="Proteomes" id="UP000609651">
    <property type="component" value="Unassembled WGS sequence"/>
</dbReference>